<accession>A0AAD1YB96</accession>
<sequence>MEGEQEGVIQDTTQIEVAEIALICAVDSIQEALKQANDEIYDKYIEAMAKPYSAESIGLDCYEVAHLGNIIYDKNMLVLNSYEYESLEEAVRPKIDRWATRNCPVKKVDKIEFSDLDIQELNMFGVETISETTQGPEKFTISFGGSILSRRSSQQSIISRSSIKLKSRKHTKKRQSMENSLEPESPKPEDLDPKEEPKHVQIPLNDLPSPREIPLEEKLLRDRKNKQEANKQKKEKELTERVQREEELREALMKSEYKADIKNKKITYDHHGKVLMIKTLSEKKLPPKVEPGIIIDRQQESEKKKKIKLKPKPIDSSLILKRTGHDDIKFMTTLNDCLQDPTGIISLEPGVNLETNGRFMPGPDLENSKMTLEQYYIYCQNNENDRIRYDKTGSNSHSKIPEVREGSSTCENIENIFIPKNGNFLEVPKAGTGLTKKKRPKTGRKFIPKITGDFTKAKILQNEPADKKVDFDASRKNSTLNSGRFGASRRSVLNAKSIHNSNLSRISKQNPALKSIAMKKGVRPQTAKNYYTQNIKKIQNNIKNLGVKNLLHKPLNSHQIKEAVIKYKNVDEQAQHVPGGSKTHSKSPFLSNPAISAFDQFNRDLLTHIPSTTLNPSSKPPRIRSAKRPKIQSSKAKIPRISSAKILKNDKSSKNMKNRMFL</sequence>
<gene>
    <name evidence="2" type="ORF">ECRASSUSDP1_LOCUS29537</name>
</gene>
<dbReference type="Proteomes" id="UP001295684">
    <property type="component" value="Unassembled WGS sequence"/>
</dbReference>
<organism evidence="2 3">
    <name type="scientific">Euplotes crassus</name>
    <dbReference type="NCBI Taxonomy" id="5936"/>
    <lineage>
        <taxon>Eukaryota</taxon>
        <taxon>Sar</taxon>
        <taxon>Alveolata</taxon>
        <taxon>Ciliophora</taxon>
        <taxon>Intramacronucleata</taxon>
        <taxon>Spirotrichea</taxon>
        <taxon>Hypotrichia</taxon>
        <taxon>Euplotida</taxon>
        <taxon>Euplotidae</taxon>
        <taxon>Moneuplotes</taxon>
    </lineage>
</organism>
<evidence type="ECO:0000313" key="3">
    <source>
        <dbReference type="Proteomes" id="UP001295684"/>
    </source>
</evidence>
<name>A0AAD1YB96_EUPCR</name>
<feature type="region of interest" description="Disordered" evidence="1">
    <location>
        <begin position="609"/>
        <end position="637"/>
    </location>
</feature>
<comment type="caution">
    <text evidence="2">The sequence shown here is derived from an EMBL/GenBank/DDBJ whole genome shotgun (WGS) entry which is preliminary data.</text>
</comment>
<reference evidence="2" key="1">
    <citation type="submission" date="2023-07" db="EMBL/GenBank/DDBJ databases">
        <authorList>
            <consortium name="AG Swart"/>
            <person name="Singh M."/>
            <person name="Singh A."/>
            <person name="Seah K."/>
            <person name="Emmerich C."/>
        </authorList>
    </citation>
    <scope>NUCLEOTIDE SEQUENCE</scope>
    <source>
        <strain evidence="2">DP1</strain>
    </source>
</reference>
<proteinExistence type="predicted"/>
<feature type="compositionally biased region" description="Basic and acidic residues" evidence="1">
    <location>
        <begin position="184"/>
        <end position="199"/>
    </location>
</feature>
<feature type="compositionally biased region" description="Basic residues" evidence="1">
    <location>
        <begin position="621"/>
        <end position="630"/>
    </location>
</feature>
<evidence type="ECO:0000256" key="1">
    <source>
        <dbReference type="SAM" id="MobiDB-lite"/>
    </source>
</evidence>
<keyword evidence="3" id="KW-1185">Reference proteome</keyword>
<dbReference type="EMBL" id="CAMPGE010030383">
    <property type="protein sequence ID" value="CAI2387903.1"/>
    <property type="molecule type" value="Genomic_DNA"/>
</dbReference>
<evidence type="ECO:0000313" key="2">
    <source>
        <dbReference type="EMBL" id="CAI2387903.1"/>
    </source>
</evidence>
<dbReference type="AlphaFoldDB" id="A0AAD1YB96"/>
<feature type="compositionally biased region" description="Basic and acidic residues" evidence="1">
    <location>
        <begin position="213"/>
        <end position="241"/>
    </location>
</feature>
<feature type="compositionally biased region" description="Basic residues" evidence="1">
    <location>
        <begin position="163"/>
        <end position="174"/>
    </location>
</feature>
<feature type="region of interest" description="Disordered" evidence="1">
    <location>
        <begin position="154"/>
        <end position="241"/>
    </location>
</feature>
<protein>
    <submittedName>
        <fullName evidence="2">Uncharacterized protein</fullName>
    </submittedName>
</protein>